<protein>
    <submittedName>
        <fullName evidence="3">VanZ family protein</fullName>
    </submittedName>
</protein>
<dbReference type="Pfam" id="PF04892">
    <property type="entry name" value="VanZ"/>
    <property type="match status" value="1"/>
</dbReference>
<evidence type="ECO:0000256" key="1">
    <source>
        <dbReference type="SAM" id="Phobius"/>
    </source>
</evidence>
<reference evidence="3 4" key="1">
    <citation type="submission" date="2018-08" db="EMBL/GenBank/DDBJ databases">
        <title>The complete genome sequence of Streptomyces seoulensis, a pioneer strain for nickel superoxide dismutase discovery.</title>
        <authorList>
            <person name="Shin J."/>
            <person name="Lee J.-S."/>
            <person name="Lee E.-J."/>
            <person name="Youn H.-D."/>
        </authorList>
    </citation>
    <scope>NUCLEOTIDE SEQUENCE [LARGE SCALE GENOMIC DNA]</scope>
    <source>
        <strain evidence="3 4">KCTC 9819</strain>
    </source>
</reference>
<accession>A0A4P6TYT8</accession>
<sequence>MQRQGSIGGSAANRIRVTGAILLVAHLALVAWLTLRPLDVPWVRPANLRPLAGLRADLALGWPVAGLRIGEGLALLAPLGVLLPMADGRLTVSPLASLFRTAAAGALISLGIALLQTGVPGRVVDVDVLLLNTTGVLLAHLTVVPAGRAWLRRRLGRGGVVEEGYGDRGGRGGLGGVPESISGGVSGGCEGYPAVEARWADRIGGAGVAGPARGAVSVRGELSQGRTPTIPRVGIAP</sequence>
<keyword evidence="1" id="KW-1133">Transmembrane helix</keyword>
<feature type="transmembrane region" description="Helical" evidence="1">
    <location>
        <begin position="128"/>
        <end position="147"/>
    </location>
</feature>
<dbReference type="KEGG" id="sseo:D0Z67_18210"/>
<keyword evidence="1" id="KW-0812">Transmembrane</keyword>
<dbReference type="PANTHER" id="PTHR36834">
    <property type="entry name" value="MEMBRANE PROTEIN-RELATED"/>
    <property type="match status" value="1"/>
</dbReference>
<dbReference type="EMBL" id="CP032229">
    <property type="protein sequence ID" value="QBJ92032.1"/>
    <property type="molecule type" value="Genomic_DNA"/>
</dbReference>
<feature type="transmembrane region" description="Helical" evidence="1">
    <location>
        <begin position="58"/>
        <end position="83"/>
    </location>
</feature>
<feature type="transmembrane region" description="Helical" evidence="1">
    <location>
        <begin position="95"/>
        <end position="116"/>
    </location>
</feature>
<dbReference type="STRING" id="73044.GCA_000725795_02410"/>
<evidence type="ECO:0000313" key="4">
    <source>
        <dbReference type="Proteomes" id="UP000292547"/>
    </source>
</evidence>
<evidence type="ECO:0000259" key="2">
    <source>
        <dbReference type="Pfam" id="PF04892"/>
    </source>
</evidence>
<feature type="transmembrane region" description="Helical" evidence="1">
    <location>
        <begin position="20"/>
        <end position="38"/>
    </location>
</feature>
<dbReference type="AlphaFoldDB" id="A0A4P6TYT8"/>
<feature type="domain" description="VanZ-like" evidence="2">
    <location>
        <begin position="24"/>
        <end position="142"/>
    </location>
</feature>
<dbReference type="PANTHER" id="PTHR36834:SF1">
    <property type="entry name" value="INTEGRAL MEMBRANE PROTEIN"/>
    <property type="match status" value="1"/>
</dbReference>
<dbReference type="OrthoDB" id="4335551at2"/>
<evidence type="ECO:0000313" key="3">
    <source>
        <dbReference type="EMBL" id="QBJ92032.1"/>
    </source>
</evidence>
<dbReference type="InterPro" id="IPR053150">
    <property type="entry name" value="Teicoplanin_resist-assoc"/>
</dbReference>
<organism evidence="3 4">
    <name type="scientific">Streptomyces seoulensis</name>
    <dbReference type="NCBI Taxonomy" id="73044"/>
    <lineage>
        <taxon>Bacteria</taxon>
        <taxon>Bacillati</taxon>
        <taxon>Actinomycetota</taxon>
        <taxon>Actinomycetes</taxon>
        <taxon>Kitasatosporales</taxon>
        <taxon>Streptomycetaceae</taxon>
        <taxon>Streptomyces</taxon>
    </lineage>
</organism>
<dbReference type="InterPro" id="IPR006976">
    <property type="entry name" value="VanZ-like"/>
</dbReference>
<keyword evidence="4" id="KW-1185">Reference proteome</keyword>
<keyword evidence="1" id="KW-0472">Membrane</keyword>
<gene>
    <name evidence="3" type="ORF">D0Z67_18210</name>
</gene>
<name>A0A4P6TYT8_STRSO</name>
<proteinExistence type="predicted"/>
<dbReference type="Proteomes" id="UP000292547">
    <property type="component" value="Chromosome"/>
</dbReference>